<dbReference type="RefSeq" id="WP_377282032.1">
    <property type="nucleotide sequence ID" value="NZ_JBHRSI010000005.1"/>
</dbReference>
<dbReference type="SUPFAM" id="SSF53850">
    <property type="entry name" value="Periplasmic binding protein-like II"/>
    <property type="match status" value="1"/>
</dbReference>
<evidence type="ECO:0000256" key="2">
    <source>
        <dbReference type="ARBA" id="ARBA00022448"/>
    </source>
</evidence>
<feature type="region of interest" description="Disordered" evidence="4">
    <location>
        <begin position="21"/>
        <end position="45"/>
    </location>
</feature>
<evidence type="ECO:0000256" key="5">
    <source>
        <dbReference type="SAM" id="SignalP"/>
    </source>
</evidence>
<dbReference type="InterPro" id="IPR001638">
    <property type="entry name" value="Solute-binding_3/MltF_N"/>
</dbReference>
<comment type="similarity">
    <text evidence="1">Belongs to the bacterial solute-binding protein 3 family.</text>
</comment>
<keyword evidence="2" id="KW-0813">Transport</keyword>
<dbReference type="Pfam" id="PF00497">
    <property type="entry name" value="SBP_bac_3"/>
    <property type="match status" value="1"/>
</dbReference>
<protein>
    <submittedName>
        <fullName evidence="7">Amino acid ABC transporter substrate-binding protein</fullName>
    </submittedName>
</protein>
<evidence type="ECO:0000256" key="3">
    <source>
        <dbReference type="ARBA" id="ARBA00022729"/>
    </source>
</evidence>
<evidence type="ECO:0000313" key="7">
    <source>
        <dbReference type="EMBL" id="MFD1785077.1"/>
    </source>
</evidence>
<dbReference type="PANTHER" id="PTHR30085:SF7">
    <property type="entry name" value="AMINO-ACID ABC TRANSPORTER-BINDING PROTEIN YHDW-RELATED"/>
    <property type="match status" value="1"/>
</dbReference>
<feature type="compositionally biased region" description="Pro residues" evidence="4">
    <location>
        <begin position="26"/>
        <end position="41"/>
    </location>
</feature>
<dbReference type="InterPro" id="IPR051455">
    <property type="entry name" value="Bact_solute-bind_prot3"/>
</dbReference>
<evidence type="ECO:0000256" key="1">
    <source>
        <dbReference type="ARBA" id="ARBA00010333"/>
    </source>
</evidence>
<organism evidence="7 8">
    <name type="scientific">Phenylobacterium terrae</name>
    <dbReference type="NCBI Taxonomy" id="2665495"/>
    <lineage>
        <taxon>Bacteria</taxon>
        <taxon>Pseudomonadati</taxon>
        <taxon>Pseudomonadota</taxon>
        <taxon>Alphaproteobacteria</taxon>
        <taxon>Caulobacterales</taxon>
        <taxon>Caulobacteraceae</taxon>
        <taxon>Phenylobacterium</taxon>
    </lineage>
</organism>
<feature type="domain" description="Solute-binding protein family 3/N-terminal" evidence="6">
    <location>
        <begin position="58"/>
        <end position="288"/>
    </location>
</feature>
<feature type="signal peptide" evidence="5">
    <location>
        <begin position="1"/>
        <end position="19"/>
    </location>
</feature>
<evidence type="ECO:0000259" key="6">
    <source>
        <dbReference type="SMART" id="SM00062"/>
    </source>
</evidence>
<sequence>MIRRLCAMAALAVSLVACGGRDEPAEPSPPPPPVAPAPPSTYQPAESPTLAAIRRRGWLSCGVHPELAGFSVRDVKGVWRGFDVDVCRAVAAATLGDANAVRFRPLSAAERFAVLKNGDIDILSRNTSWTFSRDVGLGIDFPVVTYFDGQGFMVRRALNLTSVHELSGARICVQAGTDAEQNLADYMRARAIDYRAVVVESEAEARTSYQSEACDAMSADLSALAAARTVMNSPTAHVILPDVISKEPLGPVVRQDDPAWADIVRWTVFALILAEELELRSTDVAEAKGLATVPEARRLLGVERELGPLLGLRQDWAFQAIRQVGAYDELFRRNLGEGSALRLARGLNARWNADPPGLLYAPPMR</sequence>
<dbReference type="PANTHER" id="PTHR30085">
    <property type="entry name" value="AMINO ACID ABC TRANSPORTER PERMEASE"/>
    <property type="match status" value="1"/>
</dbReference>
<dbReference type="Proteomes" id="UP001597237">
    <property type="component" value="Unassembled WGS sequence"/>
</dbReference>
<dbReference type="CDD" id="cd13692">
    <property type="entry name" value="PBP2_BztA"/>
    <property type="match status" value="1"/>
</dbReference>
<keyword evidence="8" id="KW-1185">Reference proteome</keyword>
<gene>
    <name evidence="7" type="ORF">ACFSC0_16865</name>
</gene>
<dbReference type="Gene3D" id="3.40.190.10">
    <property type="entry name" value="Periplasmic binding protein-like II"/>
    <property type="match status" value="2"/>
</dbReference>
<reference evidence="8" key="1">
    <citation type="journal article" date="2019" name="Int. J. Syst. Evol. Microbiol.">
        <title>The Global Catalogue of Microorganisms (GCM) 10K type strain sequencing project: providing services to taxonomists for standard genome sequencing and annotation.</title>
        <authorList>
            <consortium name="The Broad Institute Genomics Platform"/>
            <consortium name="The Broad Institute Genome Sequencing Center for Infectious Disease"/>
            <person name="Wu L."/>
            <person name="Ma J."/>
        </authorList>
    </citation>
    <scope>NUCLEOTIDE SEQUENCE [LARGE SCALE GENOMIC DNA]</scope>
    <source>
        <strain evidence="8">DFY28</strain>
    </source>
</reference>
<keyword evidence="3 5" id="KW-0732">Signal</keyword>
<dbReference type="PROSITE" id="PS51257">
    <property type="entry name" value="PROKAR_LIPOPROTEIN"/>
    <property type="match status" value="1"/>
</dbReference>
<feature type="chain" id="PRO_5045929685" evidence="5">
    <location>
        <begin position="20"/>
        <end position="365"/>
    </location>
</feature>
<evidence type="ECO:0000313" key="8">
    <source>
        <dbReference type="Proteomes" id="UP001597237"/>
    </source>
</evidence>
<proteinExistence type="inferred from homology"/>
<accession>A0ABW4N5C2</accession>
<comment type="caution">
    <text evidence="7">The sequence shown here is derived from an EMBL/GenBank/DDBJ whole genome shotgun (WGS) entry which is preliminary data.</text>
</comment>
<name>A0ABW4N5C2_9CAUL</name>
<evidence type="ECO:0000256" key="4">
    <source>
        <dbReference type="SAM" id="MobiDB-lite"/>
    </source>
</evidence>
<dbReference type="EMBL" id="JBHUEY010000006">
    <property type="protein sequence ID" value="MFD1785077.1"/>
    <property type="molecule type" value="Genomic_DNA"/>
</dbReference>
<dbReference type="SMART" id="SM00062">
    <property type="entry name" value="PBPb"/>
    <property type="match status" value="1"/>
</dbReference>